<proteinExistence type="predicted"/>
<dbReference type="AlphaFoldDB" id="A0A6P1ZNN0"/>
<dbReference type="PANTHER" id="PTHR40267">
    <property type="entry name" value="BLR3294 PROTEIN"/>
    <property type="match status" value="1"/>
</dbReference>
<evidence type="ECO:0000313" key="2">
    <source>
        <dbReference type="Proteomes" id="UP000434052"/>
    </source>
</evidence>
<dbReference type="Pfam" id="PF17645">
    <property type="entry name" value="Amdase"/>
    <property type="match status" value="1"/>
</dbReference>
<dbReference type="PIRSF" id="PIRSF015736">
    <property type="entry name" value="MI"/>
    <property type="match status" value="1"/>
</dbReference>
<dbReference type="InterPro" id="IPR053714">
    <property type="entry name" value="Iso_Racemase_Enz_sf"/>
</dbReference>
<accession>A0A6P1ZNN0</accession>
<name>A0A6P1ZNN0_9BACT</name>
<protein>
    <submittedName>
        <fullName evidence="1">Ectoine utilization protein EutA</fullName>
    </submittedName>
</protein>
<dbReference type="RefSeq" id="WP_144234241.1">
    <property type="nucleotide sequence ID" value="NZ_QMIF01000002.1"/>
</dbReference>
<comment type="caution">
    <text evidence="1">The sequence shown here is derived from an EMBL/GenBank/DDBJ whole genome shotgun (WGS) entry which is preliminary data.</text>
</comment>
<dbReference type="OrthoDB" id="9816064at2"/>
<dbReference type="EMBL" id="QMIF01000002">
    <property type="protein sequence ID" value="TVM35908.1"/>
    <property type="molecule type" value="Genomic_DNA"/>
</dbReference>
<dbReference type="PANTHER" id="PTHR40267:SF1">
    <property type="entry name" value="BLR3294 PROTEIN"/>
    <property type="match status" value="1"/>
</dbReference>
<evidence type="ECO:0000313" key="1">
    <source>
        <dbReference type="EMBL" id="TVM35908.1"/>
    </source>
</evidence>
<gene>
    <name evidence="1" type="ORF">DQK91_04445</name>
</gene>
<dbReference type="InterPro" id="IPR026286">
    <property type="entry name" value="MaiA/AMDase"/>
</dbReference>
<dbReference type="Gene3D" id="3.40.50.12500">
    <property type="match status" value="1"/>
</dbReference>
<dbReference type="Proteomes" id="UP000434052">
    <property type="component" value="Unassembled WGS sequence"/>
</dbReference>
<sequence length="276" mass="28786">MTGRKNCSGDVPAAKSSVPIAFDDESSFTRLGLILLATDMTTEQDFALMARICSGDRLRLHATRVAYANPVTPENLRAMGPRLGQAAGLLAPVMPLKAVYFSCTSGSAVIGDDVVAAAVQNAMPAADGQPAPKAVTPLTAATAACSALGVSRLCMLTPYTEDSTKAVVGYFVDHGVEASHVSYLGLEDDRDMARITTDSLVQAAKEAVARSAGPAPQALFISCTALRSMQTAAQIEQKIGIPVITSNQAAAWYSFKTAGIDTSAAPFGRLMTKDIP</sequence>
<reference evidence="1 2" key="1">
    <citation type="submission" date="2018-06" db="EMBL/GenBank/DDBJ databases">
        <title>Complete genome of Desulfovibrio marinus P48SEP.</title>
        <authorList>
            <person name="Crispim J.S."/>
            <person name="Vidigal P.M.P."/>
            <person name="Silva L.C.F."/>
            <person name="Araujo L.C."/>
            <person name="Laguardia C.N."/>
            <person name="Dias R.S."/>
            <person name="Sousa M.P."/>
            <person name="Paula S.O."/>
            <person name="Silva C."/>
        </authorList>
    </citation>
    <scope>NUCLEOTIDE SEQUENCE [LARGE SCALE GENOMIC DNA]</scope>
    <source>
        <strain evidence="1 2">P48SEP</strain>
    </source>
</reference>
<organism evidence="1 2">
    <name type="scientific">Oceanidesulfovibrio marinus</name>
    <dbReference type="NCBI Taxonomy" id="370038"/>
    <lineage>
        <taxon>Bacteria</taxon>
        <taxon>Pseudomonadati</taxon>
        <taxon>Thermodesulfobacteriota</taxon>
        <taxon>Desulfovibrionia</taxon>
        <taxon>Desulfovibrionales</taxon>
        <taxon>Desulfovibrionaceae</taxon>
        <taxon>Oceanidesulfovibrio</taxon>
    </lineage>
</organism>